<feature type="compositionally biased region" description="Basic residues" evidence="5">
    <location>
        <begin position="9"/>
        <end position="21"/>
    </location>
</feature>
<dbReference type="PROSITE" id="PS01081">
    <property type="entry name" value="HTH_TETR_1"/>
    <property type="match status" value="1"/>
</dbReference>
<evidence type="ECO:0000259" key="6">
    <source>
        <dbReference type="PROSITE" id="PS50977"/>
    </source>
</evidence>
<sequence length="221" mass="25007">MREGESPGGKRRQKSPPAKRVRLAPEVRREQILDAALIEFSAVGFEGATMDRLARRVGITKAGIYAHFKSKDDIFEALLLSNIFRRTAQPHWQWREGASLEETVDDYLEHVYLHLQVPQVQATFRLLISESGRAPERIRRWHDDIFTPYAAQRQSEITESVNRGQLPDNLFTRKFSLLSSPALLALIGQLLGQGATAGEDLAEVRQAHREMLLILLARKGA</sequence>
<feature type="DNA-binding region" description="H-T-H motif" evidence="4">
    <location>
        <begin position="49"/>
        <end position="68"/>
    </location>
</feature>
<dbReference type="PRINTS" id="PR00455">
    <property type="entry name" value="HTHTETR"/>
</dbReference>
<evidence type="ECO:0000256" key="4">
    <source>
        <dbReference type="PROSITE-ProRule" id="PRU00335"/>
    </source>
</evidence>
<dbReference type="InterPro" id="IPR023772">
    <property type="entry name" value="DNA-bd_HTH_TetR-type_CS"/>
</dbReference>
<evidence type="ECO:0000256" key="3">
    <source>
        <dbReference type="ARBA" id="ARBA00023163"/>
    </source>
</evidence>
<dbReference type="RefSeq" id="WP_193910608.1">
    <property type="nucleotide sequence ID" value="NZ_PRDL01000001.1"/>
</dbReference>
<keyword evidence="3" id="KW-0804">Transcription</keyword>
<accession>A0A928V3V1</accession>
<dbReference type="Proteomes" id="UP000652567">
    <property type="component" value="Unassembled WGS sequence"/>
</dbReference>
<feature type="region of interest" description="Disordered" evidence="5">
    <location>
        <begin position="1"/>
        <end position="21"/>
    </location>
</feature>
<evidence type="ECO:0000313" key="8">
    <source>
        <dbReference type="Proteomes" id="UP000652567"/>
    </source>
</evidence>
<dbReference type="PROSITE" id="PS50977">
    <property type="entry name" value="HTH_TETR_2"/>
    <property type="match status" value="1"/>
</dbReference>
<dbReference type="InterPro" id="IPR001647">
    <property type="entry name" value="HTH_TetR"/>
</dbReference>
<dbReference type="SUPFAM" id="SSF46689">
    <property type="entry name" value="Homeodomain-like"/>
    <property type="match status" value="1"/>
</dbReference>
<evidence type="ECO:0000256" key="1">
    <source>
        <dbReference type="ARBA" id="ARBA00023015"/>
    </source>
</evidence>
<keyword evidence="2 4" id="KW-0238">DNA-binding</keyword>
<protein>
    <submittedName>
        <fullName evidence="7">TetR/AcrR family transcriptional regulator</fullName>
    </submittedName>
</protein>
<comment type="caution">
    <text evidence="7">The sequence shown here is derived from an EMBL/GenBank/DDBJ whole genome shotgun (WGS) entry which is preliminary data.</text>
</comment>
<dbReference type="InterPro" id="IPR009057">
    <property type="entry name" value="Homeodomain-like_sf"/>
</dbReference>
<dbReference type="Pfam" id="PF00440">
    <property type="entry name" value="TetR_N"/>
    <property type="match status" value="1"/>
</dbReference>
<dbReference type="InterPro" id="IPR050109">
    <property type="entry name" value="HTH-type_TetR-like_transc_reg"/>
</dbReference>
<dbReference type="SUPFAM" id="SSF48498">
    <property type="entry name" value="Tetracyclin repressor-like, C-terminal domain"/>
    <property type="match status" value="1"/>
</dbReference>
<keyword evidence="8" id="KW-1185">Reference proteome</keyword>
<gene>
    <name evidence="7" type="ORF">C4F51_13605</name>
</gene>
<evidence type="ECO:0000256" key="5">
    <source>
        <dbReference type="SAM" id="MobiDB-lite"/>
    </source>
</evidence>
<keyword evidence="1" id="KW-0805">Transcription regulation</keyword>
<dbReference type="GO" id="GO:0000976">
    <property type="term" value="F:transcription cis-regulatory region binding"/>
    <property type="evidence" value="ECO:0007669"/>
    <property type="project" value="TreeGrafter"/>
</dbReference>
<proteinExistence type="predicted"/>
<evidence type="ECO:0000313" key="7">
    <source>
        <dbReference type="EMBL" id="MBE8718225.1"/>
    </source>
</evidence>
<dbReference type="AlphaFoldDB" id="A0A928V3V1"/>
<dbReference type="PANTHER" id="PTHR30055:SF234">
    <property type="entry name" value="HTH-TYPE TRANSCRIPTIONAL REGULATOR BETI"/>
    <property type="match status" value="1"/>
</dbReference>
<dbReference type="EMBL" id="PRDL01000001">
    <property type="protein sequence ID" value="MBE8718225.1"/>
    <property type="molecule type" value="Genomic_DNA"/>
</dbReference>
<reference evidence="7" key="1">
    <citation type="submission" date="2018-07" db="EMBL/GenBank/DDBJ databases">
        <title>Genome assembly of strain Ka43.</title>
        <authorList>
            <person name="Kukolya J."/>
            <person name="Nagy I."/>
            <person name="Horvath B."/>
            <person name="Toth A."/>
        </authorList>
    </citation>
    <scope>NUCLEOTIDE SEQUENCE</scope>
    <source>
        <strain evidence="7">KB43</strain>
    </source>
</reference>
<dbReference type="InterPro" id="IPR036271">
    <property type="entry name" value="Tet_transcr_reg_TetR-rel_C_sf"/>
</dbReference>
<organism evidence="7 8">
    <name type="scientific">Cellvibrio polysaccharolyticus</name>
    <dbReference type="NCBI Taxonomy" id="2082724"/>
    <lineage>
        <taxon>Bacteria</taxon>
        <taxon>Pseudomonadati</taxon>
        <taxon>Pseudomonadota</taxon>
        <taxon>Gammaproteobacteria</taxon>
        <taxon>Cellvibrionales</taxon>
        <taxon>Cellvibrionaceae</taxon>
        <taxon>Cellvibrio</taxon>
    </lineage>
</organism>
<dbReference type="GO" id="GO:0003700">
    <property type="term" value="F:DNA-binding transcription factor activity"/>
    <property type="evidence" value="ECO:0007669"/>
    <property type="project" value="TreeGrafter"/>
</dbReference>
<evidence type="ECO:0000256" key="2">
    <source>
        <dbReference type="ARBA" id="ARBA00023125"/>
    </source>
</evidence>
<dbReference type="PANTHER" id="PTHR30055">
    <property type="entry name" value="HTH-TYPE TRANSCRIPTIONAL REGULATOR RUTR"/>
    <property type="match status" value="1"/>
</dbReference>
<name>A0A928V3V1_9GAMM</name>
<dbReference type="Gene3D" id="1.10.357.10">
    <property type="entry name" value="Tetracycline Repressor, domain 2"/>
    <property type="match status" value="1"/>
</dbReference>
<feature type="domain" description="HTH tetR-type" evidence="6">
    <location>
        <begin position="26"/>
        <end position="86"/>
    </location>
</feature>